<dbReference type="AlphaFoldDB" id="A0A8J3VLV4"/>
<proteinExistence type="predicted"/>
<evidence type="ECO:0000313" key="2">
    <source>
        <dbReference type="Proteomes" id="UP000612899"/>
    </source>
</evidence>
<dbReference type="EMBL" id="BONY01000161">
    <property type="protein sequence ID" value="GIH11739.1"/>
    <property type="molecule type" value="Genomic_DNA"/>
</dbReference>
<gene>
    <name evidence="1" type="ORF">Rhe02_98060</name>
</gene>
<comment type="caution">
    <text evidence="1">The sequence shown here is derived from an EMBL/GenBank/DDBJ whole genome shotgun (WGS) entry which is preliminary data.</text>
</comment>
<accession>A0A8J3VLV4</accession>
<reference evidence="1" key="1">
    <citation type="submission" date="2021-01" db="EMBL/GenBank/DDBJ databases">
        <title>Whole genome shotgun sequence of Rhizocola hellebori NBRC 109834.</title>
        <authorList>
            <person name="Komaki H."/>
            <person name="Tamura T."/>
        </authorList>
    </citation>
    <scope>NUCLEOTIDE SEQUENCE</scope>
    <source>
        <strain evidence="1">NBRC 109834</strain>
    </source>
</reference>
<organism evidence="1 2">
    <name type="scientific">Rhizocola hellebori</name>
    <dbReference type="NCBI Taxonomy" id="1392758"/>
    <lineage>
        <taxon>Bacteria</taxon>
        <taxon>Bacillati</taxon>
        <taxon>Actinomycetota</taxon>
        <taxon>Actinomycetes</taxon>
        <taxon>Micromonosporales</taxon>
        <taxon>Micromonosporaceae</taxon>
        <taxon>Rhizocola</taxon>
    </lineage>
</organism>
<protein>
    <submittedName>
        <fullName evidence="1">Uncharacterized protein</fullName>
    </submittedName>
</protein>
<dbReference type="Proteomes" id="UP000612899">
    <property type="component" value="Unassembled WGS sequence"/>
</dbReference>
<name>A0A8J3VLV4_9ACTN</name>
<sequence length="105" mass="11175">MVTERAFRPGEVVQPVFGEKALGREHGVVPGHTMTFGKEEPVAFGVVEAPGGHVEHAVIENPEHIKGGESAGRVLLVPGDPPEERGNNLHGSSLQVKVRLNSRGL</sequence>
<keyword evidence="2" id="KW-1185">Reference proteome</keyword>
<evidence type="ECO:0000313" key="1">
    <source>
        <dbReference type="EMBL" id="GIH11739.1"/>
    </source>
</evidence>